<feature type="compositionally biased region" description="Basic and acidic residues" evidence="1">
    <location>
        <begin position="266"/>
        <end position="282"/>
    </location>
</feature>
<feature type="domain" description="ABC-type glycine betaine transport system substrate-binding" evidence="2">
    <location>
        <begin position="22"/>
        <end position="284"/>
    </location>
</feature>
<dbReference type="Pfam" id="PF04069">
    <property type="entry name" value="OpuAC"/>
    <property type="match status" value="1"/>
</dbReference>
<proteinExistence type="predicted"/>
<accession>E8V024</accession>
<name>E8V024_TERSS</name>
<evidence type="ECO:0000256" key="1">
    <source>
        <dbReference type="SAM" id="MobiDB-lite"/>
    </source>
</evidence>
<dbReference type="KEGG" id="tsa:AciPR4_1355"/>
<dbReference type="STRING" id="401053.AciPR4_1355"/>
<evidence type="ECO:0000313" key="3">
    <source>
        <dbReference type="EMBL" id="ADV82179.1"/>
    </source>
</evidence>
<dbReference type="Gene3D" id="3.40.190.10">
    <property type="entry name" value="Periplasmic binding protein-like II"/>
    <property type="match status" value="1"/>
</dbReference>
<dbReference type="PROSITE" id="PS51257">
    <property type="entry name" value="PROKAR_LIPOPROTEIN"/>
    <property type="match status" value="1"/>
</dbReference>
<dbReference type="Gene3D" id="3.40.190.120">
    <property type="entry name" value="Osmoprotection protein (prox), domain 2"/>
    <property type="match status" value="1"/>
</dbReference>
<keyword evidence="4" id="KW-1185">Reference proteome</keyword>
<dbReference type="RefSeq" id="WP_013567912.1">
    <property type="nucleotide sequence ID" value="NC_014963.1"/>
</dbReference>
<reference evidence="3 4" key="1">
    <citation type="journal article" date="2012" name="Stand. Genomic Sci.">
        <title>Complete genome sequence of Terriglobus saanensis type strain SP1PR4(T), an Acidobacteria from tundra soil.</title>
        <authorList>
            <person name="Rawat S.R."/>
            <person name="Mannisto M.K."/>
            <person name="Starovoytov V."/>
            <person name="Goodwin L."/>
            <person name="Nolan M."/>
            <person name="Hauser L."/>
            <person name="Land M."/>
            <person name="Davenport K.W."/>
            <person name="Woyke T."/>
            <person name="Haggblom M.M."/>
        </authorList>
    </citation>
    <scope>NUCLEOTIDE SEQUENCE</scope>
    <source>
        <strain evidence="4">ATCC BAA-1853 / DSM 23119 / SP1PR4</strain>
    </source>
</reference>
<evidence type="ECO:0000259" key="2">
    <source>
        <dbReference type="Pfam" id="PF04069"/>
    </source>
</evidence>
<dbReference type="AlphaFoldDB" id="E8V024"/>
<dbReference type="SUPFAM" id="SSF53850">
    <property type="entry name" value="Periplasmic binding protein-like II"/>
    <property type="match status" value="1"/>
</dbReference>
<organism evidence="3 4">
    <name type="scientific">Terriglobus saanensis (strain ATCC BAA-1853 / DSM 23119 / SP1PR4)</name>
    <dbReference type="NCBI Taxonomy" id="401053"/>
    <lineage>
        <taxon>Bacteria</taxon>
        <taxon>Pseudomonadati</taxon>
        <taxon>Acidobacteriota</taxon>
        <taxon>Terriglobia</taxon>
        <taxon>Terriglobales</taxon>
        <taxon>Acidobacteriaceae</taxon>
        <taxon>Terriglobus</taxon>
    </lineage>
</organism>
<dbReference type="EMBL" id="CP002467">
    <property type="protein sequence ID" value="ADV82179.1"/>
    <property type="molecule type" value="Genomic_DNA"/>
</dbReference>
<dbReference type="eggNOG" id="COG1732">
    <property type="taxonomic scope" value="Bacteria"/>
</dbReference>
<sequence>MKRLLLLLPLLLTACDPPRSSRLTIACKNFTEQVLLGELLAQEVEAEGEPVDRRFYLAGSYIAHQALTSGRIDAYVEYSGTSLTAILKQPLDRDPARTLSTIRNIYERKFHITVAPSLGFEDTFAMIVRSDDPRFFAVRNLTQLAPMANSLRLGTGYEFQSRADGLPALQAVYHLDFNDRPRVMDLGLLYRSMAAKQVDIVSGNSTDGAIIAMHLRVLQDDLHAFPPYEAVPLVRDDALREHPALGRALKRLAGQISADEMQSLNHEVDGNHRDPAEVVRDFRRQKHL</sequence>
<gene>
    <name evidence="3" type="ordered locus">AciPR4_1355</name>
</gene>
<dbReference type="Proteomes" id="UP000006844">
    <property type="component" value="Chromosome"/>
</dbReference>
<evidence type="ECO:0000313" key="4">
    <source>
        <dbReference type="Proteomes" id="UP000006844"/>
    </source>
</evidence>
<dbReference type="OrthoDB" id="9801163at2"/>
<feature type="region of interest" description="Disordered" evidence="1">
    <location>
        <begin position="265"/>
        <end position="288"/>
    </location>
</feature>
<dbReference type="GO" id="GO:0043190">
    <property type="term" value="C:ATP-binding cassette (ABC) transporter complex"/>
    <property type="evidence" value="ECO:0007669"/>
    <property type="project" value="InterPro"/>
</dbReference>
<protein>
    <submittedName>
        <fullName evidence="3">Substrate-binding region of ABC-type glycine betaine transport system</fullName>
    </submittedName>
</protein>
<dbReference type="HOGENOM" id="CLU_038355_1_0_0"/>
<dbReference type="InterPro" id="IPR007210">
    <property type="entry name" value="ABC_Gly_betaine_transp_sub-bd"/>
</dbReference>
<dbReference type="GO" id="GO:0022857">
    <property type="term" value="F:transmembrane transporter activity"/>
    <property type="evidence" value="ECO:0007669"/>
    <property type="project" value="InterPro"/>
</dbReference>